<evidence type="ECO:0000313" key="2">
    <source>
        <dbReference type="EMBL" id="PIM50431.1"/>
    </source>
</evidence>
<dbReference type="RefSeq" id="WP_158238932.1">
    <property type="nucleotide sequence ID" value="NZ_PEOG01000161.1"/>
</dbReference>
<dbReference type="OrthoDB" id="9769991at2"/>
<gene>
    <name evidence="2" type="ORF">CS062_25045</name>
</gene>
<evidence type="ECO:0000313" key="3">
    <source>
        <dbReference type="Proteomes" id="UP000231501"/>
    </source>
</evidence>
<organism evidence="2 3">
    <name type="scientific">Roseateles chitinivorans</name>
    <dbReference type="NCBI Taxonomy" id="2917965"/>
    <lineage>
        <taxon>Bacteria</taxon>
        <taxon>Pseudomonadati</taxon>
        <taxon>Pseudomonadota</taxon>
        <taxon>Betaproteobacteria</taxon>
        <taxon>Burkholderiales</taxon>
        <taxon>Sphaerotilaceae</taxon>
        <taxon>Roseateles</taxon>
    </lineage>
</organism>
<sequence>VAALSGAPVDGAAAVVLLALWALSPLWIWWASAPRRPLLHREAALDPQGRDYLWGLARDTWRFYDAHVGAADNHLPPDNVQLTPHLLVAHRTSPTNIGLYLLAVACARELGFIGLVTMTTRLSATLDTLERLPRWQGHFYNWYDTESLVVLAPGYVSAVDSGNCSAHLLTVARACELAAEMTPDELAAAPRQALARTLQRLRVLQPPLA</sequence>
<proteinExistence type="predicted"/>
<dbReference type="AlphaFoldDB" id="A0A2G9C1Y0"/>
<protein>
    <submittedName>
        <fullName evidence="2">Uncharacterized protein</fullName>
    </submittedName>
</protein>
<feature type="non-terminal residue" evidence="2">
    <location>
        <position position="1"/>
    </location>
</feature>
<accession>A0A2G9C1Y0</accession>
<comment type="caution">
    <text evidence="2">The sequence shown here is derived from an EMBL/GenBank/DDBJ whole genome shotgun (WGS) entry which is preliminary data.</text>
</comment>
<keyword evidence="1" id="KW-0472">Membrane</keyword>
<keyword evidence="1" id="KW-0812">Transmembrane</keyword>
<dbReference type="EMBL" id="PEOG01000161">
    <property type="protein sequence ID" value="PIM50431.1"/>
    <property type="molecule type" value="Genomic_DNA"/>
</dbReference>
<evidence type="ECO:0000256" key="1">
    <source>
        <dbReference type="SAM" id="Phobius"/>
    </source>
</evidence>
<keyword evidence="3" id="KW-1185">Reference proteome</keyword>
<feature type="transmembrane region" description="Helical" evidence="1">
    <location>
        <begin position="12"/>
        <end position="31"/>
    </location>
</feature>
<dbReference type="Proteomes" id="UP000231501">
    <property type="component" value="Unassembled WGS sequence"/>
</dbReference>
<reference evidence="2 3" key="1">
    <citation type="submission" date="2017-11" db="EMBL/GenBank/DDBJ databases">
        <title>Draft genome sequence of Mitsuaria sp. HWN-4.</title>
        <authorList>
            <person name="Gundlapally S.R."/>
        </authorList>
    </citation>
    <scope>NUCLEOTIDE SEQUENCE [LARGE SCALE GENOMIC DNA]</scope>
    <source>
        <strain evidence="2 3">HWN-4</strain>
    </source>
</reference>
<name>A0A2G9C1Y0_9BURK</name>
<dbReference type="Gene3D" id="1.50.10.140">
    <property type="match status" value="1"/>
</dbReference>
<feature type="non-terminal residue" evidence="2">
    <location>
        <position position="209"/>
    </location>
</feature>
<keyword evidence="1" id="KW-1133">Transmembrane helix</keyword>